<evidence type="ECO:0008006" key="3">
    <source>
        <dbReference type="Google" id="ProtNLM"/>
    </source>
</evidence>
<organism evidence="1 2">
    <name type="scientific">Paraburkholderia eburnea</name>
    <dbReference type="NCBI Taxonomy" id="1189126"/>
    <lineage>
        <taxon>Bacteria</taxon>
        <taxon>Pseudomonadati</taxon>
        <taxon>Pseudomonadota</taxon>
        <taxon>Betaproteobacteria</taxon>
        <taxon>Burkholderiales</taxon>
        <taxon>Burkholderiaceae</taxon>
        <taxon>Paraburkholderia</taxon>
    </lineage>
</organism>
<dbReference type="Proteomes" id="UP000237381">
    <property type="component" value="Unassembled WGS sequence"/>
</dbReference>
<accession>A0A2S4MA94</accession>
<proteinExistence type="predicted"/>
<evidence type="ECO:0000313" key="2">
    <source>
        <dbReference type="Proteomes" id="UP000237381"/>
    </source>
</evidence>
<comment type="caution">
    <text evidence="1">The sequence shown here is derived from an EMBL/GenBank/DDBJ whole genome shotgun (WGS) entry which is preliminary data.</text>
</comment>
<name>A0A2S4MA94_9BURK</name>
<keyword evidence="2" id="KW-1185">Reference proteome</keyword>
<gene>
    <name evidence="1" type="ORF">B0G62_106186</name>
</gene>
<protein>
    <recommendedName>
        <fullName evidence="3">Anti-sigma factor</fullName>
    </recommendedName>
</protein>
<dbReference type="EMBL" id="PQGA01000006">
    <property type="protein sequence ID" value="POR51652.1"/>
    <property type="molecule type" value="Genomic_DNA"/>
</dbReference>
<dbReference type="AlphaFoldDB" id="A0A2S4MA94"/>
<dbReference type="RefSeq" id="WP_103704891.1">
    <property type="nucleotide sequence ID" value="NZ_PQGA01000006.1"/>
</dbReference>
<reference evidence="1 2" key="1">
    <citation type="submission" date="2018-01" db="EMBL/GenBank/DDBJ databases">
        <title>Genomic Encyclopedia of Type Strains, Phase III (KMG-III): the genomes of soil and plant-associated and newly described type strains.</title>
        <authorList>
            <person name="Whitman W."/>
        </authorList>
    </citation>
    <scope>NUCLEOTIDE SEQUENCE [LARGE SCALE GENOMIC DNA]</scope>
    <source>
        <strain evidence="1 2">JCM 18070</strain>
    </source>
</reference>
<evidence type="ECO:0000313" key="1">
    <source>
        <dbReference type="EMBL" id="POR51652.1"/>
    </source>
</evidence>
<dbReference type="OrthoDB" id="9102512at2"/>
<sequence>MSEPSSEAPTELALAWLRGELSAAERQAFVERLAHDAALRDELDWLQALADAQQQHYVDETSERAFAALQDALGPLPASKPASTSTSWLARAARWLREHANVLQPALIALVLVQTGVIGLISTHDNPQDSSSAPASAFRGAAPSCLTVWVDLRDTARMADLRRWMTLYGASFAGGPDASGRVNIAFADMASLKAALNDSLLQQIATRTDAPPGCAAQ</sequence>